<evidence type="ECO:0000259" key="1">
    <source>
        <dbReference type="PROSITE" id="PS50943"/>
    </source>
</evidence>
<evidence type="ECO:0000313" key="2">
    <source>
        <dbReference type="EMBL" id="CAM04080.1"/>
    </source>
</evidence>
<organism evidence="2 3">
    <name type="scientific">Saccharopolyspora erythraea (strain ATCC 11635 / DSM 40517 / JCM 4748 / NBRC 13426 / NCIMB 8594 / NRRL 2338)</name>
    <dbReference type="NCBI Taxonomy" id="405948"/>
    <lineage>
        <taxon>Bacteria</taxon>
        <taxon>Bacillati</taxon>
        <taxon>Actinomycetota</taxon>
        <taxon>Actinomycetes</taxon>
        <taxon>Pseudonocardiales</taxon>
        <taxon>Pseudonocardiaceae</taxon>
        <taxon>Saccharopolyspora</taxon>
    </lineage>
</organism>
<keyword evidence="3" id="KW-1185">Reference proteome</keyword>
<proteinExistence type="predicted"/>
<dbReference type="HOGENOM" id="CLU_1711952_0_0_11"/>
<dbReference type="InterPro" id="IPR001387">
    <property type="entry name" value="Cro/C1-type_HTH"/>
</dbReference>
<dbReference type="STRING" id="405948.SACE_4815"/>
<dbReference type="InterPro" id="IPR010982">
    <property type="entry name" value="Lambda_DNA-bd_dom_sf"/>
</dbReference>
<dbReference type="AlphaFoldDB" id="A4FJ55"/>
<feature type="domain" description="HTH cro/C1-type" evidence="1">
    <location>
        <begin position="51"/>
        <end position="85"/>
    </location>
</feature>
<dbReference type="PROSITE" id="PS50943">
    <property type="entry name" value="HTH_CROC1"/>
    <property type="match status" value="1"/>
</dbReference>
<sequence>MNDPGVTDESLADAFRTRLRTLFEQTNPQTGRPYTAAQAADWIRANTNHSISHTQVWKLLTGRAVPRLTEVELLARFFDVSPSALLPGPQGEDLDRLALVGSLGVRELALRQLTADVAPESREQLAGAIKAVLEAFRARPDPAPDEGERRRDG</sequence>
<evidence type="ECO:0000313" key="3">
    <source>
        <dbReference type="Proteomes" id="UP000006728"/>
    </source>
</evidence>
<gene>
    <name evidence="2" type="ordered locus">SACE_4815</name>
</gene>
<dbReference type="KEGG" id="sen:SACE_4815"/>
<dbReference type="EMBL" id="AM420293">
    <property type="protein sequence ID" value="CAM04080.1"/>
    <property type="molecule type" value="Genomic_DNA"/>
</dbReference>
<dbReference type="RefSeq" id="WP_011874469.1">
    <property type="nucleotide sequence ID" value="NC_009142.1"/>
</dbReference>
<name>A4FJ55_SACEN</name>
<dbReference type="OrthoDB" id="2679623at2"/>
<accession>A4FJ55</accession>
<dbReference type="Proteomes" id="UP000006728">
    <property type="component" value="Chromosome"/>
</dbReference>
<dbReference type="Gene3D" id="1.10.260.40">
    <property type="entry name" value="lambda repressor-like DNA-binding domains"/>
    <property type="match status" value="1"/>
</dbReference>
<protein>
    <recommendedName>
        <fullName evidence="1">HTH cro/C1-type domain-containing protein</fullName>
    </recommendedName>
</protein>
<reference evidence="2 3" key="1">
    <citation type="journal article" date="2007" name="Nat. Biotechnol.">
        <title>Complete genome sequence of the erythromycin-producing bacterium Saccharopolyspora erythraea NRRL23338.</title>
        <authorList>
            <person name="Oliynyk M."/>
            <person name="Samborskyy M."/>
            <person name="Lester J.B."/>
            <person name="Mironenko T."/>
            <person name="Scott N."/>
            <person name="Dickens S."/>
            <person name="Haydock S.F."/>
            <person name="Leadlay P.F."/>
        </authorList>
    </citation>
    <scope>NUCLEOTIDE SEQUENCE [LARGE SCALE GENOMIC DNA]</scope>
    <source>
        <strain evidence="3">ATCC 11635 / DSM 40517 / JCM 4748 / NBRC 13426 / NCIMB 8594 / NRRL 2338</strain>
    </source>
</reference>
<dbReference type="GO" id="GO:0003677">
    <property type="term" value="F:DNA binding"/>
    <property type="evidence" value="ECO:0007669"/>
    <property type="project" value="InterPro"/>
</dbReference>